<dbReference type="InterPro" id="IPR036523">
    <property type="entry name" value="SurE-like_sf"/>
</dbReference>
<feature type="chain" id="PRO_5040418154" evidence="4">
    <location>
        <begin position="18"/>
        <end position="298"/>
    </location>
</feature>
<dbReference type="OrthoDB" id="4018688at2759"/>
<sequence length="298" mass="30647">MLKTTTILSILFALCNATKIVLTNDDGWAVAQIRAEYDALKAVGHEVILSAPAVNKSGSGSSSTTPTTLTSPCEFDSCPAGSPAIGSNSSDPNINYVNAFPVDAVRFGIQTLSPQTFDSPPDLVISGSNIGTNLALDVFFSGTIGAAAEAVLEGIPSVAFSGSSGSQVSYTTLTSDPTADSTIAAGIYTELIIKFISSLLNSPSPILPLGVSLNVNFASISSCPSTSSYKFVLTRIFPTLLSIDVDTCGSSKLPTESSAITQGCIATVSVFYAKTKLDADSTAQAAVLSKLSSILECL</sequence>
<dbReference type="Gene3D" id="3.40.1210.10">
    <property type="entry name" value="Survival protein SurE-like phosphatase/nucleotidase"/>
    <property type="match status" value="1"/>
</dbReference>
<protein>
    <submittedName>
        <fullName evidence="6">Survival protein sure-like phosphatase/nucleotidase</fullName>
    </submittedName>
</protein>
<dbReference type="InterPro" id="IPR030048">
    <property type="entry name" value="SurE"/>
</dbReference>
<dbReference type="InterPro" id="IPR002828">
    <property type="entry name" value="SurE-like_Pase/nucleotidase"/>
</dbReference>
<feature type="domain" description="Survival protein SurE-like phosphatase/nucleotidase" evidence="5">
    <location>
        <begin position="20"/>
        <end position="235"/>
    </location>
</feature>
<evidence type="ECO:0000259" key="5">
    <source>
        <dbReference type="Pfam" id="PF01975"/>
    </source>
</evidence>
<dbReference type="GO" id="GO:0046872">
    <property type="term" value="F:metal ion binding"/>
    <property type="evidence" value="ECO:0007669"/>
    <property type="project" value="UniProtKB-KW"/>
</dbReference>
<dbReference type="AlphaFoldDB" id="A0A9P5NAA2"/>
<organism evidence="6 7">
    <name type="scientific">Gymnopilus junonius</name>
    <name type="common">Spectacular rustgill mushroom</name>
    <name type="synonym">Gymnopilus spectabilis subsp. junonius</name>
    <dbReference type="NCBI Taxonomy" id="109634"/>
    <lineage>
        <taxon>Eukaryota</taxon>
        <taxon>Fungi</taxon>
        <taxon>Dikarya</taxon>
        <taxon>Basidiomycota</taxon>
        <taxon>Agaricomycotina</taxon>
        <taxon>Agaricomycetes</taxon>
        <taxon>Agaricomycetidae</taxon>
        <taxon>Agaricales</taxon>
        <taxon>Agaricineae</taxon>
        <taxon>Hymenogastraceae</taxon>
        <taxon>Gymnopilus</taxon>
    </lineage>
</organism>
<accession>A0A9P5NAA2</accession>
<keyword evidence="4" id="KW-0732">Signal</keyword>
<dbReference type="Proteomes" id="UP000724874">
    <property type="component" value="Unassembled WGS sequence"/>
</dbReference>
<keyword evidence="7" id="KW-1185">Reference proteome</keyword>
<keyword evidence="3" id="KW-0378">Hydrolase</keyword>
<keyword evidence="2" id="KW-0479">Metal-binding</keyword>
<evidence type="ECO:0000256" key="1">
    <source>
        <dbReference type="ARBA" id="ARBA00011062"/>
    </source>
</evidence>
<evidence type="ECO:0000313" key="7">
    <source>
        <dbReference type="Proteomes" id="UP000724874"/>
    </source>
</evidence>
<dbReference type="PANTHER" id="PTHR30457">
    <property type="entry name" value="5'-NUCLEOTIDASE SURE"/>
    <property type="match status" value="1"/>
</dbReference>
<evidence type="ECO:0000256" key="3">
    <source>
        <dbReference type="ARBA" id="ARBA00022801"/>
    </source>
</evidence>
<reference evidence="6" key="1">
    <citation type="submission" date="2020-11" db="EMBL/GenBank/DDBJ databases">
        <authorList>
            <consortium name="DOE Joint Genome Institute"/>
            <person name="Ahrendt S."/>
            <person name="Riley R."/>
            <person name="Andreopoulos W."/>
            <person name="LaButti K."/>
            <person name="Pangilinan J."/>
            <person name="Ruiz-duenas F.J."/>
            <person name="Barrasa J.M."/>
            <person name="Sanchez-Garcia M."/>
            <person name="Camarero S."/>
            <person name="Miyauchi S."/>
            <person name="Serrano A."/>
            <person name="Linde D."/>
            <person name="Babiker R."/>
            <person name="Drula E."/>
            <person name="Ayuso-Fernandez I."/>
            <person name="Pacheco R."/>
            <person name="Padilla G."/>
            <person name="Ferreira P."/>
            <person name="Barriuso J."/>
            <person name="Kellner H."/>
            <person name="Castanera R."/>
            <person name="Alfaro M."/>
            <person name="Ramirez L."/>
            <person name="Pisabarro A.G."/>
            <person name="Kuo A."/>
            <person name="Tritt A."/>
            <person name="Lipzen A."/>
            <person name="He G."/>
            <person name="Yan M."/>
            <person name="Ng V."/>
            <person name="Cullen D."/>
            <person name="Martin F."/>
            <person name="Rosso M.-N."/>
            <person name="Henrissat B."/>
            <person name="Hibbett D."/>
            <person name="Martinez A.T."/>
            <person name="Grigoriev I.V."/>
        </authorList>
    </citation>
    <scope>NUCLEOTIDE SEQUENCE</scope>
    <source>
        <strain evidence="6">AH 44721</strain>
    </source>
</reference>
<dbReference type="EMBL" id="JADNYJ010000202">
    <property type="protein sequence ID" value="KAF8875088.1"/>
    <property type="molecule type" value="Genomic_DNA"/>
</dbReference>
<evidence type="ECO:0000256" key="2">
    <source>
        <dbReference type="ARBA" id="ARBA00022723"/>
    </source>
</evidence>
<dbReference type="Pfam" id="PF01975">
    <property type="entry name" value="SurE"/>
    <property type="match status" value="1"/>
</dbReference>
<evidence type="ECO:0000256" key="4">
    <source>
        <dbReference type="SAM" id="SignalP"/>
    </source>
</evidence>
<evidence type="ECO:0000313" key="6">
    <source>
        <dbReference type="EMBL" id="KAF8875088.1"/>
    </source>
</evidence>
<feature type="signal peptide" evidence="4">
    <location>
        <begin position="1"/>
        <end position="17"/>
    </location>
</feature>
<comment type="caution">
    <text evidence="6">The sequence shown here is derived from an EMBL/GenBank/DDBJ whole genome shotgun (WGS) entry which is preliminary data.</text>
</comment>
<dbReference type="PANTHER" id="PTHR30457:SF0">
    <property type="entry name" value="PHOSPHATASE, PUTATIVE (AFU_ORTHOLOGUE AFUA_4G01070)-RELATED"/>
    <property type="match status" value="1"/>
</dbReference>
<proteinExistence type="inferred from homology"/>
<gene>
    <name evidence="6" type="ORF">CPB84DRAFT_1689777</name>
</gene>
<dbReference type="GO" id="GO:0008252">
    <property type="term" value="F:nucleotidase activity"/>
    <property type="evidence" value="ECO:0007669"/>
    <property type="project" value="InterPro"/>
</dbReference>
<comment type="similarity">
    <text evidence="1">Belongs to the SurE nucleotidase family.</text>
</comment>
<dbReference type="SUPFAM" id="SSF64167">
    <property type="entry name" value="SurE-like"/>
    <property type="match status" value="1"/>
</dbReference>
<name>A0A9P5NAA2_GYMJU</name>